<dbReference type="Proteomes" id="UP000318017">
    <property type="component" value="Chromosome"/>
</dbReference>
<accession>A0A518G4A1</accession>
<evidence type="ECO:0000313" key="2">
    <source>
        <dbReference type="EMBL" id="QDV23379.1"/>
    </source>
</evidence>
<proteinExistence type="predicted"/>
<dbReference type="RefSeq" id="WP_145076295.1">
    <property type="nucleotide sequence ID" value="NZ_CP036298.1"/>
</dbReference>
<keyword evidence="3" id="KW-1185">Reference proteome</keyword>
<dbReference type="KEGG" id="ahel:Q31a_16770"/>
<evidence type="ECO:0000313" key="3">
    <source>
        <dbReference type="Proteomes" id="UP000318017"/>
    </source>
</evidence>
<dbReference type="AlphaFoldDB" id="A0A518G4A1"/>
<reference evidence="2 3" key="1">
    <citation type="submission" date="2019-02" db="EMBL/GenBank/DDBJ databases">
        <title>Deep-cultivation of Planctomycetes and their phenomic and genomic characterization uncovers novel biology.</title>
        <authorList>
            <person name="Wiegand S."/>
            <person name="Jogler M."/>
            <person name="Boedeker C."/>
            <person name="Pinto D."/>
            <person name="Vollmers J."/>
            <person name="Rivas-Marin E."/>
            <person name="Kohn T."/>
            <person name="Peeters S.H."/>
            <person name="Heuer A."/>
            <person name="Rast P."/>
            <person name="Oberbeckmann S."/>
            <person name="Bunk B."/>
            <person name="Jeske O."/>
            <person name="Meyerdierks A."/>
            <person name="Storesund J.E."/>
            <person name="Kallscheuer N."/>
            <person name="Luecker S."/>
            <person name="Lage O.M."/>
            <person name="Pohl T."/>
            <person name="Merkel B.J."/>
            <person name="Hornburger P."/>
            <person name="Mueller R.-W."/>
            <person name="Bruemmer F."/>
            <person name="Labrenz M."/>
            <person name="Spormann A.M."/>
            <person name="Op den Camp H."/>
            <person name="Overmann J."/>
            <person name="Amann R."/>
            <person name="Jetten M.S.M."/>
            <person name="Mascher T."/>
            <person name="Medema M.H."/>
            <person name="Devos D.P."/>
            <person name="Kaster A.-K."/>
            <person name="Ovreas L."/>
            <person name="Rohde M."/>
            <person name="Galperin M.Y."/>
            <person name="Jogler C."/>
        </authorList>
    </citation>
    <scope>NUCLEOTIDE SEQUENCE [LARGE SCALE GENOMIC DNA]</scope>
    <source>
        <strain evidence="2 3">Q31a</strain>
    </source>
</reference>
<dbReference type="EMBL" id="CP036298">
    <property type="protein sequence ID" value="QDV23379.1"/>
    <property type="molecule type" value="Genomic_DNA"/>
</dbReference>
<protein>
    <submittedName>
        <fullName evidence="2">Uncharacterized protein</fullName>
    </submittedName>
</protein>
<sequence length="124" mass="12816" precursor="true">MFNRFRAVAFATVLVGVLSTSEAFAQSGTRGGYSAPAPSVAAPSYAPSYTAPTGQAYSGVQGVVSQPYEAQGVPSYGVGVPRIAASPTYGAPCGSSAIAAKPAYTTFRPTYSFPLVRRFFGLPY</sequence>
<keyword evidence="1" id="KW-0732">Signal</keyword>
<feature type="signal peptide" evidence="1">
    <location>
        <begin position="1"/>
        <end position="25"/>
    </location>
</feature>
<name>A0A518G4A1_9BACT</name>
<feature type="chain" id="PRO_5022131571" evidence="1">
    <location>
        <begin position="26"/>
        <end position="124"/>
    </location>
</feature>
<gene>
    <name evidence="2" type="ORF">Q31a_16770</name>
</gene>
<organism evidence="2 3">
    <name type="scientific">Aureliella helgolandensis</name>
    <dbReference type="NCBI Taxonomy" id="2527968"/>
    <lineage>
        <taxon>Bacteria</taxon>
        <taxon>Pseudomonadati</taxon>
        <taxon>Planctomycetota</taxon>
        <taxon>Planctomycetia</taxon>
        <taxon>Pirellulales</taxon>
        <taxon>Pirellulaceae</taxon>
        <taxon>Aureliella</taxon>
    </lineage>
</organism>
<evidence type="ECO:0000256" key="1">
    <source>
        <dbReference type="SAM" id="SignalP"/>
    </source>
</evidence>